<dbReference type="Proteomes" id="UP000184035">
    <property type="component" value="Unassembled WGS sequence"/>
</dbReference>
<evidence type="ECO:0000313" key="1">
    <source>
        <dbReference type="EMBL" id="SHE85018.1"/>
    </source>
</evidence>
<name>A0A1M4WUZ7_9CLOT</name>
<organism evidence="1 2">
    <name type="scientific">Clostridium fallax</name>
    <dbReference type="NCBI Taxonomy" id="1533"/>
    <lineage>
        <taxon>Bacteria</taxon>
        <taxon>Bacillati</taxon>
        <taxon>Bacillota</taxon>
        <taxon>Clostridia</taxon>
        <taxon>Eubacteriales</taxon>
        <taxon>Clostridiaceae</taxon>
        <taxon>Clostridium</taxon>
    </lineage>
</organism>
<proteinExistence type="predicted"/>
<dbReference type="EMBL" id="FQVM01000014">
    <property type="protein sequence ID" value="SHE85018.1"/>
    <property type="molecule type" value="Genomic_DNA"/>
</dbReference>
<evidence type="ECO:0000313" key="2">
    <source>
        <dbReference type="Proteomes" id="UP000184035"/>
    </source>
</evidence>
<dbReference type="AlphaFoldDB" id="A0A1M4WUZ7"/>
<keyword evidence="2" id="KW-1185">Reference proteome</keyword>
<sequence length="44" mass="5051">MSNLDGSLVKNKDENIKITLSKNLSDGEIYYFNKIDGDKIFLKK</sequence>
<protein>
    <submittedName>
        <fullName evidence="1">Uncharacterized protein</fullName>
    </submittedName>
</protein>
<dbReference type="RefSeq" id="WP_278337204.1">
    <property type="nucleotide sequence ID" value="NZ_FQVM01000014.1"/>
</dbReference>
<accession>A0A1M4WUZ7</accession>
<reference evidence="1 2" key="1">
    <citation type="submission" date="2016-11" db="EMBL/GenBank/DDBJ databases">
        <authorList>
            <person name="Jaros S."/>
            <person name="Januszkiewicz K."/>
            <person name="Wedrychowicz H."/>
        </authorList>
    </citation>
    <scope>NUCLEOTIDE SEQUENCE [LARGE SCALE GENOMIC DNA]</scope>
    <source>
        <strain evidence="1 2">DSM 2631</strain>
    </source>
</reference>
<gene>
    <name evidence="1" type="ORF">SAMN05443638_11428</name>
</gene>